<dbReference type="Proteomes" id="UP000183832">
    <property type="component" value="Unassembled WGS sequence"/>
</dbReference>
<dbReference type="AlphaFoldDB" id="A0A1J1HQ88"/>
<evidence type="ECO:0000256" key="2">
    <source>
        <dbReference type="SAM" id="MobiDB-lite"/>
    </source>
</evidence>
<dbReference type="PANTHER" id="PTHR19321:SF41">
    <property type="entry name" value="FASCETTO-RELATED"/>
    <property type="match status" value="1"/>
</dbReference>
<dbReference type="GO" id="GO:1990023">
    <property type="term" value="C:mitotic spindle midzone"/>
    <property type="evidence" value="ECO:0007669"/>
    <property type="project" value="TreeGrafter"/>
</dbReference>
<dbReference type="STRING" id="568069.A0A1J1HQ88"/>
<proteinExistence type="predicted"/>
<evidence type="ECO:0000256" key="1">
    <source>
        <dbReference type="SAM" id="Coils"/>
    </source>
</evidence>
<organism evidence="3 4">
    <name type="scientific">Clunio marinus</name>
    <dbReference type="NCBI Taxonomy" id="568069"/>
    <lineage>
        <taxon>Eukaryota</taxon>
        <taxon>Metazoa</taxon>
        <taxon>Ecdysozoa</taxon>
        <taxon>Arthropoda</taxon>
        <taxon>Hexapoda</taxon>
        <taxon>Insecta</taxon>
        <taxon>Pterygota</taxon>
        <taxon>Neoptera</taxon>
        <taxon>Endopterygota</taxon>
        <taxon>Diptera</taxon>
        <taxon>Nematocera</taxon>
        <taxon>Chironomoidea</taxon>
        <taxon>Chironomidae</taxon>
        <taxon>Clunio</taxon>
    </lineage>
</organism>
<dbReference type="InterPro" id="IPR007145">
    <property type="entry name" value="MAP65_Ase1_PRC1"/>
</dbReference>
<dbReference type="GO" id="GO:0005737">
    <property type="term" value="C:cytoplasm"/>
    <property type="evidence" value="ECO:0007669"/>
    <property type="project" value="TreeGrafter"/>
</dbReference>
<feature type="region of interest" description="Disordered" evidence="2">
    <location>
        <begin position="541"/>
        <end position="565"/>
    </location>
</feature>
<name>A0A1J1HQ88_9DIPT</name>
<dbReference type="GO" id="GO:0051256">
    <property type="term" value="P:mitotic spindle midzone assembly"/>
    <property type="evidence" value="ECO:0007669"/>
    <property type="project" value="TreeGrafter"/>
</dbReference>
<gene>
    <name evidence="3" type="ORF">CLUMA_CG002154</name>
</gene>
<dbReference type="GO" id="GO:0008017">
    <property type="term" value="F:microtubule binding"/>
    <property type="evidence" value="ECO:0007669"/>
    <property type="project" value="InterPro"/>
</dbReference>
<sequence length="693" mass="81064">MESLKSQILRGISEIAESKIDELSELWKKLFEPDIGETHMRKLLDHVDAFFTDIITETQNREDDIKQRIQNLNRERQDLKRLLKEDAGAVPDENVPLHTLQMNIDNSLFELREKLQARREEISFLLGEQEKLCNELEEPSRSLHHDPLPSETEMEEFRQYLDRLNDEKYNRFGKMMELRDNIKNIVARLEITLKEYDCNLITNNDMKPTLHNIEKLEHLFEVLSSQYEKMKYQIGDMRSRLSQLWKYLEVSEDQRMVYENYTEVTQSNYDELLAEVQRCEQIKKENIRSFIEKIREEIELYWDKCLKSDTERLRFPSFTVNTYNEDVLELHEDELRDLKMFYEDNEAIFKIIQERQELWEQMEMLQNKEADPKRYNNRGGQLLKEEKERKMLAMKLPKIETKLIEMVEKFEEQHGRPFTVYGKRVQDIIEQDYETKRQEKLTKSGKKIQATPAKTPYRSNMTTVRTPLTIEQTIINRTAMKTTGGKLRITSAKSHMVLSTTASSTASAASVRTENGKRRMIPTKQCGPQAKRKLLGAFVSPNNVLRQLNGNSSRKPPQTKAPSKNASLKVYNVGSCIKRRSRKSIGKKKRSSIYKKSRPVPEIHVASSDENVPERETTSYEGFENYVKQSRNVVRSSEVVRPQHLAVNHYGFASPVVRKPATPGSKRRIATPSASTPTQRGLQPKELEFSMIL</sequence>
<dbReference type="EMBL" id="CVRI01000006">
    <property type="protein sequence ID" value="CRK88377.1"/>
    <property type="molecule type" value="Genomic_DNA"/>
</dbReference>
<dbReference type="PANTHER" id="PTHR19321">
    <property type="entry name" value="PROTEIN REGULATOR OF CYTOKINESIS 1 PRC1-RELATED"/>
    <property type="match status" value="1"/>
</dbReference>
<dbReference type="OrthoDB" id="642895at2759"/>
<accession>A0A1J1HQ88</accession>
<feature type="compositionally biased region" description="Polar residues" evidence="2">
    <location>
        <begin position="672"/>
        <end position="681"/>
    </location>
</feature>
<feature type="coiled-coil region" evidence="1">
    <location>
        <begin position="55"/>
        <end position="89"/>
    </location>
</feature>
<evidence type="ECO:0000313" key="3">
    <source>
        <dbReference type="EMBL" id="CRK88377.1"/>
    </source>
</evidence>
<keyword evidence="4" id="KW-1185">Reference proteome</keyword>
<dbReference type="Gene3D" id="1.20.58.1520">
    <property type="match status" value="1"/>
</dbReference>
<keyword evidence="1" id="KW-0175">Coiled coil</keyword>
<feature type="region of interest" description="Disordered" evidence="2">
    <location>
        <begin position="658"/>
        <end position="682"/>
    </location>
</feature>
<dbReference type="Pfam" id="PF03999">
    <property type="entry name" value="MAP65_ASE1"/>
    <property type="match status" value="1"/>
</dbReference>
<evidence type="ECO:0000313" key="4">
    <source>
        <dbReference type="Proteomes" id="UP000183832"/>
    </source>
</evidence>
<protein>
    <submittedName>
        <fullName evidence="3">CLUMA_CG002154, isoform A</fullName>
    </submittedName>
</protein>
<reference evidence="3 4" key="1">
    <citation type="submission" date="2015-04" db="EMBL/GenBank/DDBJ databases">
        <authorList>
            <person name="Syromyatnikov M.Y."/>
            <person name="Popov V.N."/>
        </authorList>
    </citation>
    <scope>NUCLEOTIDE SEQUENCE [LARGE SCALE GENOMIC DNA]</scope>
</reference>
<feature type="compositionally biased region" description="Basic residues" evidence="2">
    <location>
        <begin position="580"/>
        <end position="598"/>
    </location>
</feature>
<feature type="region of interest" description="Disordered" evidence="2">
    <location>
        <begin position="580"/>
        <end position="618"/>
    </location>
</feature>